<keyword evidence="1" id="KW-0472">Membrane</keyword>
<dbReference type="GeneID" id="90544782"/>
<feature type="transmembrane region" description="Helical" evidence="1">
    <location>
        <begin position="6"/>
        <end position="24"/>
    </location>
</feature>
<reference evidence="2 5" key="2">
    <citation type="submission" date="2018-03" db="EMBL/GenBank/DDBJ databases">
        <title>The uncultured portion of the human microbiome is neutrally assembled.</title>
        <authorList>
            <person name="Jeraldo P."/>
            <person name="Boardman L."/>
            <person name="White B.A."/>
            <person name="Nelson H."/>
            <person name="Goldenfeld N."/>
            <person name="Chia N."/>
        </authorList>
    </citation>
    <scope>NUCLEOTIDE SEQUENCE [LARGE SCALE GENOMIC DNA]</scope>
    <source>
        <strain evidence="2">CIM:MAG 903</strain>
    </source>
</reference>
<keyword evidence="4" id="KW-1185">Reference proteome</keyword>
<keyword evidence="1" id="KW-1133">Transmembrane helix</keyword>
<proteinExistence type="predicted"/>
<reference evidence="3 4" key="1">
    <citation type="submission" date="2016-10" db="EMBL/GenBank/DDBJ databases">
        <authorList>
            <person name="de Groot N.N."/>
        </authorList>
    </citation>
    <scope>NUCLEOTIDE SEQUENCE [LARGE SCALE GENOMIC DNA]</scope>
    <source>
        <strain evidence="3 4">NLAE-zl-G419</strain>
    </source>
</reference>
<dbReference type="Pfam" id="PF09548">
    <property type="entry name" value="Spore_III_AB"/>
    <property type="match status" value="1"/>
</dbReference>
<organism evidence="3 4">
    <name type="scientific">Clostridium cadaveris</name>
    <dbReference type="NCBI Taxonomy" id="1529"/>
    <lineage>
        <taxon>Bacteria</taxon>
        <taxon>Bacillati</taxon>
        <taxon>Bacillota</taxon>
        <taxon>Clostridia</taxon>
        <taxon>Eubacteriales</taxon>
        <taxon>Clostridiaceae</taxon>
        <taxon>Clostridium</taxon>
    </lineage>
</organism>
<dbReference type="PIRSF" id="PIRSF021435">
    <property type="entry name" value="SpoIIIAB"/>
    <property type="match status" value="1"/>
</dbReference>
<dbReference type="AlphaFoldDB" id="A0A1I2JB97"/>
<dbReference type="OrthoDB" id="1957909at2"/>
<evidence type="ECO:0000256" key="1">
    <source>
        <dbReference type="SAM" id="Phobius"/>
    </source>
</evidence>
<dbReference type="Proteomes" id="UP000246114">
    <property type="component" value="Unassembled WGS sequence"/>
</dbReference>
<evidence type="ECO:0000313" key="2">
    <source>
        <dbReference type="EMBL" id="PWL52722.1"/>
    </source>
</evidence>
<gene>
    <name evidence="2" type="ORF">DBY38_09470</name>
    <name evidence="3" type="ORF">SAMN04487885_101149</name>
</gene>
<sequence length="172" mass="19596">MIKLVGLLMILISCSLGGILYGSIFKRREDELRKVYRKVIDLENKILYSREPLPYALTEISEGDSTEVGAIFFNCSQKLLNNEVDDVYSAFLESINMSRDKLTLKDEDFRIILDMSKSLGKLDEDGHKKIFQSSLALLKRNMEEAHELTLKNGKLYRCLGISVGLVIVIIFI</sequence>
<dbReference type="InterPro" id="IPR014198">
    <property type="entry name" value="Spore_III_AB"/>
</dbReference>
<evidence type="ECO:0000313" key="4">
    <source>
        <dbReference type="Proteomes" id="UP000182135"/>
    </source>
</evidence>
<dbReference type="eggNOG" id="ENOG5032S0Q">
    <property type="taxonomic scope" value="Bacteria"/>
</dbReference>
<evidence type="ECO:0000313" key="3">
    <source>
        <dbReference type="EMBL" id="SFF49961.1"/>
    </source>
</evidence>
<dbReference type="EMBL" id="FOOE01000001">
    <property type="protein sequence ID" value="SFF49961.1"/>
    <property type="molecule type" value="Genomic_DNA"/>
</dbReference>
<evidence type="ECO:0000313" key="5">
    <source>
        <dbReference type="Proteomes" id="UP000246114"/>
    </source>
</evidence>
<keyword evidence="1" id="KW-0812">Transmembrane</keyword>
<dbReference type="RefSeq" id="WP_051196209.1">
    <property type="nucleotide sequence ID" value="NZ_BAAACD010000029.1"/>
</dbReference>
<dbReference type="STRING" id="1529.SAMN04487885_101149"/>
<dbReference type="EMBL" id="QAMZ01000045">
    <property type="protein sequence ID" value="PWL52722.1"/>
    <property type="molecule type" value="Genomic_DNA"/>
</dbReference>
<dbReference type="Proteomes" id="UP000182135">
    <property type="component" value="Unassembled WGS sequence"/>
</dbReference>
<name>A0A1I2JB97_9CLOT</name>
<protein>
    <submittedName>
        <fullName evidence="3">Stage III sporulation protein AB</fullName>
    </submittedName>
    <submittedName>
        <fullName evidence="2">Stage III sporulation protein SpoAB</fullName>
    </submittedName>
</protein>
<accession>A0A1I2JB97</accession>